<dbReference type="EMBL" id="BPPX01000021">
    <property type="protein sequence ID" value="GJC86261.1"/>
    <property type="molecule type" value="Genomic_DNA"/>
</dbReference>
<evidence type="ECO:0000256" key="1">
    <source>
        <dbReference type="SAM" id="MobiDB-lite"/>
    </source>
</evidence>
<organism evidence="2 3">
    <name type="scientific">Colletotrichum liriopes</name>
    <dbReference type="NCBI Taxonomy" id="708192"/>
    <lineage>
        <taxon>Eukaryota</taxon>
        <taxon>Fungi</taxon>
        <taxon>Dikarya</taxon>
        <taxon>Ascomycota</taxon>
        <taxon>Pezizomycotina</taxon>
        <taxon>Sordariomycetes</taxon>
        <taxon>Hypocreomycetidae</taxon>
        <taxon>Glomerellales</taxon>
        <taxon>Glomerellaceae</taxon>
        <taxon>Colletotrichum</taxon>
        <taxon>Colletotrichum spaethianum species complex</taxon>
    </lineage>
</organism>
<feature type="compositionally biased region" description="Basic and acidic residues" evidence="1">
    <location>
        <begin position="47"/>
        <end position="63"/>
    </location>
</feature>
<gene>
    <name evidence="2" type="ORF">ColLi_09099</name>
</gene>
<feature type="region of interest" description="Disordered" evidence="1">
    <location>
        <begin position="37"/>
        <end position="80"/>
    </location>
</feature>
<accession>A0AA37LW04</accession>
<keyword evidence="3" id="KW-1185">Reference proteome</keyword>
<dbReference type="Proteomes" id="UP001055172">
    <property type="component" value="Unassembled WGS sequence"/>
</dbReference>
<reference evidence="2 3" key="1">
    <citation type="submission" date="2021-07" db="EMBL/GenBank/DDBJ databases">
        <title>Genome data of Colletotrichum spaethianum.</title>
        <authorList>
            <person name="Utami Y.D."/>
            <person name="Hiruma K."/>
        </authorList>
    </citation>
    <scope>NUCLEOTIDE SEQUENCE [LARGE SCALE GENOMIC DNA]</scope>
    <source>
        <strain evidence="2 3">MAFF 242679</strain>
    </source>
</reference>
<dbReference type="AlphaFoldDB" id="A0AA37LW04"/>
<name>A0AA37LW04_9PEZI</name>
<proteinExistence type="predicted"/>
<evidence type="ECO:0000313" key="3">
    <source>
        <dbReference type="Proteomes" id="UP001055172"/>
    </source>
</evidence>
<protein>
    <submittedName>
        <fullName evidence="2">Uncharacterized protein</fullName>
    </submittedName>
</protein>
<sequence>MECAGFLGRDIIKRDPISLSFSHPIVEKKEVVAKEVKRPIDASPSGRNEEDVARRKPKGEQKTTWHSHSNMAIIAKSYNS</sequence>
<comment type="caution">
    <text evidence="2">The sequence shown here is derived from an EMBL/GenBank/DDBJ whole genome shotgun (WGS) entry which is preliminary data.</text>
</comment>
<evidence type="ECO:0000313" key="2">
    <source>
        <dbReference type="EMBL" id="GJC86261.1"/>
    </source>
</evidence>